<feature type="transmembrane region" description="Helical" evidence="1">
    <location>
        <begin position="53"/>
        <end position="71"/>
    </location>
</feature>
<name>A0A0B0DAW2_9MICC</name>
<dbReference type="STRING" id="223184.AS25_10050"/>
<keyword evidence="1" id="KW-1133">Transmembrane helix</keyword>
<protein>
    <submittedName>
        <fullName evidence="2">Membrane protein</fullName>
    </submittedName>
</protein>
<organism evidence="2 3">
    <name type="scientific">Kocuria marina</name>
    <dbReference type="NCBI Taxonomy" id="223184"/>
    <lineage>
        <taxon>Bacteria</taxon>
        <taxon>Bacillati</taxon>
        <taxon>Actinomycetota</taxon>
        <taxon>Actinomycetes</taxon>
        <taxon>Micrococcales</taxon>
        <taxon>Micrococcaceae</taxon>
        <taxon>Kocuria</taxon>
    </lineage>
</organism>
<evidence type="ECO:0000313" key="3">
    <source>
        <dbReference type="Proteomes" id="UP000030664"/>
    </source>
</evidence>
<keyword evidence="1" id="KW-0472">Membrane</keyword>
<sequence>MTAPSPKPTATETAARLALGAFMSTAGISHLTFAREDFQAQVPDWFPMDKDTVVLASGVVEIAFGAALLALPRQRAAVGAGLAAFYAAIFPGNISQYAERHDAFNLDTDAKRLARLFGQPALIAAALRAGGFPRK</sequence>
<proteinExistence type="predicted"/>
<accession>A0A0B0DAW2</accession>
<gene>
    <name evidence="2" type="ORF">AS25_10050</name>
</gene>
<dbReference type="PANTHER" id="PTHR36974">
    <property type="entry name" value="MEMBRANE PROTEIN-RELATED"/>
    <property type="match status" value="1"/>
</dbReference>
<keyword evidence="1" id="KW-0812">Transmembrane</keyword>
<dbReference type="AlphaFoldDB" id="A0A0B0DAW2"/>
<reference evidence="2 3" key="1">
    <citation type="submission" date="2014-09" db="EMBL/GenBank/DDBJ databases">
        <title>High-quality draft genome sequence of Kocuria marina SO9-6, an actinobacterium isolated from a copper mine.</title>
        <authorList>
            <person name="Castro D.B."/>
            <person name="Pereira L.B."/>
            <person name="Silva M.V."/>
            <person name="Silva B.P."/>
            <person name="Zanardi B.R."/>
            <person name="Carlos C."/>
            <person name="Belgini D.R."/>
            <person name="Limache E.G."/>
            <person name="Lacerda G.V."/>
            <person name="Nery M.B."/>
            <person name="Gomes M.B."/>
            <person name="Souza S."/>
            <person name="Silva T.M."/>
            <person name="Rodrigues V.D."/>
            <person name="Paulino L.C."/>
            <person name="Vicentini R."/>
            <person name="Ferraz L.F."/>
            <person name="Ottoboni L.M."/>
        </authorList>
    </citation>
    <scope>NUCLEOTIDE SEQUENCE [LARGE SCALE GENOMIC DNA]</scope>
    <source>
        <strain evidence="2 3">SO9-6</strain>
    </source>
</reference>
<evidence type="ECO:0000313" key="2">
    <source>
        <dbReference type="EMBL" id="KHE73895.1"/>
    </source>
</evidence>
<dbReference type="PANTHER" id="PTHR36974:SF1">
    <property type="entry name" value="DOXX FAMILY MEMBRANE PROTEIN"/>
    <property type="match status" value="1"/>
</dbReference>
<dbReference type="eggNOG" id="COG4270">
    <property type="taxonomic scope" value="Bacteria"/>
</dbReference>
<dbReference type="EMBL" id="JROM01000045">
    <property type="protein sequence ID" value="KHE73895.1"/>
    <property type="molecule type" value="Genomic_DNA"/>
</dbReference>
<evidence type="ECO:0000256" key="1">
    <source>
        <dbReference type="SAM" id="Phobius"/>
    </source>
</evidence>
<dbReference type="Proteomes" id="UP000030664">
    <property type="component" value="Unassembled WGS sequence"/>
</dbReference>
<comment type="caution">
    <text evidence="2">The sequence shown here is derived from an EMBL/GenBank/DDBJ whole genome shotgun (WGS) entry which is preliminary data.</text>
</comment>